<accession>A0A0A8Y6D4</accession>
<dbReference type="EMBL" id="GBRH01276291">
    <property type="protein sequence ID" value="JAD21604.1"/>
    <property type="molecule type" value="Transcribed_RNA"/>
</dbReference>
<proteinExistence type="predicted"/>
<reference evidence="1" key="1">
    <citation type="submission" date="2014-09" db="EMBL/GenBank/DDBJ databases">
        <authorList>
            <person name="Magalhaes I.L.F."/>
            <person name="Oliveira U."/>
            <person name="Santos F.R."/>
            <person name="Vidigal T.H.D.A."/>
            <person name="Brescovit A.D."/>
            <person name="Santos A.J."/>
        </authorList>
    </citation>
    <scope>NUCLEOTIDE SEQUENCE</scope>
    <source>
        <tissue evidence="1">Shoot tissue taken approximately 20 cm above the soil surface</tissue>
    </source>
</reference>
<dbReference type="AlphaFoldDB" id="A0A0A8Y6D4"/>
<protein>
    <submittedName>
        <fullName evidence="1">Uncharacterized protein</fullName>
    </submittedName>
</protein>
<sequence length="24" mass="2563">MLHVANSSSTTDAGTKIFGLLENR</sequence>
<evidence type="ECO:0000313" key="1">
    <source>
        <dbReference type="EMBL" id="JAD21604.1"/>
    </source>
</evidence>
<reference evidence="1" key="2">
    <citation type="journal article" date="2015" name="Data Brief">
        <title>Shoot transcriptome of the giant reed, Arundo donax.</title>
        <authorList>
            <person name="Barrero R.A."/>
            <person name="Guerrero F.D."/>
            <person name="Moolhuijzen P."/>
            <person name="Goolsby J.A."/>
            <person name="Tidwell J."/>
            <person name="Bellgard S.E."/>
            <person name="Bellgard M.I."/>
        </authorList>
    </citation>
    <scope>NUCLEOTIDE SEQUENCE</scope>
    <source>
        <tissue evidence="1">Shoot tissue taken approximately 20 cm above the soil surface</tissue>
    </source>
</reference>
<organism evidence="1">
    <name type="scientific">Arundo donax</name>
    <name type="common">Giant reed</name>
    <name type="synonym">Donax arundinaceus</name>
    <dbReference type="NCBI Taxonomy" id="35708"/>
    <lineage>
        <taxon>Eukaryota</taxon>
        <taxon>Viridiplantae</taxon>
        <taxon>Streptophyta</taxon>
        <taxon>Embryophyta</taxon>
        <taxon>Tracheophyta</taxon>
        <taxon>Spermatophyta</taxon>
        <taxon>Magnoliopsida</taxon>
        <taxon>Liliopsida</taxon>
        <taxon>Poales</taxon>
        <taxon>Poaceae</taxon>
        <taxon>PACMAD clade</taxon>
        <taxon>Arundinoideae</taxon>
        <taxon>Arundineae</taxon>
        <taxon>Arundo</taxon>
    </lineage>
</organism>
<name>A0A0A8Y6D4_ARUDO</name>